<evidence type="ECO:0000259" key="4">
    <source>
        <dbReference type="Pfam" id="PF00389"/>
    </source>
</evidence>
<dbReference type="Pfam" id="PF02826">
    <property type="entry name" value="2-Hacid_dh_C"/>
    <property type="match status" value="1"/>
</dbReference>
<dbReference type="InterPro" id="IPR029752">
    <property type="entry name" value="D-isomer_DH_CS1"/>
</dbReference>
<dbReference type="InterPro" id="IPR006139">
    <property type="entry name" value="D-isomer_2_OHA_DH_cat_dom"/>
</dbReference>
<comment type="caution">
    <text evidence="6">The sequence shown here is derived from an EMBL/GenBank/DDBJ whole genome shotgun (WGS) entry which is preliminary data.</text>
</comment>
<dbReference type="InterPro" id="IPR036291">
    <property type="entry name" value="NAD(P)-bd_dom_sf"/>
</dbReference>
<dbReference type="PROSITE" id="PS00065">
    <property type="entry name" value="D_2_HYDROXYACID_DH_1"/>
    <property type="match status" value="1"/>
</dbReference>
<keyword evidence="2" id="KW-0520">NAD</keyword>
<dbReference type="Proteomes" id="UP000263486">
    <property type="component" value="Unassembled WGS sequence"/>
</dbReference>
<dbReference type="Gene3D" id="3.40.50.720">
    <property type="entry name" value="NAD(P)-binding Rossmann-like Domain"/>
    <property type="match status" value="2"/>
</dbReference>
<dbReference type="PANTHER" id="PTHR43026:SF1">
    <property type="entry name" value="2-HYDROXYACID DEHYDROGENASE HOMOLOG 1-RELATED"/>
    <property type="match status" value="1"/>
</dbReference>
<evidence type="ECO:0000313" key="6">
    <source>
        <dbReference type="EMBL" id="REI42125.1"/>
    </source>
</evidence>
<dbReference type="InterPro" id="IPR006140">
    <property type="entry name" value="D-isomer_DH_NAD-bd"/>
</dbReference>
<reference evidence="6 7" key="1">
    <citation type="submission" date="2018-08" db="EMBL/GenBank/DDBJ databases">
        <title>Draft genome sequence of Psychrilyobacter sp. strain SD5 isolated from Black Sea water.</title>
        <authorList>
            <person name="Yadav S."/>
            <person name="Villanueva L."/>
            <person name="Damste J.S.S."/>
        </authorList>
    </citation>
    <scope>NUCLEOTIDE SEQUENCE [LARGE SCALE GENOMIC DNA]</scope>
    <source>
        <strain evidence="6 7">SD5</strain>
    </source>
</reference>
<organism evidence="6 7">
    <name type="scientific">Psychrilyobacter piezotolerans</name>
    <dbReference type="NCBI Taxonomy" id="2293438"/>
    <lineage>
        <taxon>Bacteria</taxon>
        <taxon>Fusobacteriati</taxon>
        <taxon>Fusobacteriota</taxon>
        <taxon>Fusobacteriia</taxon>
        <taxon>Fusobacteriales</taxon>
        <taxon>Fusobacteriaceae</taxon>
        <taxon>Psychrilyobacter</taxon>
    </lineage>
</organism>
<protein>
    <submittedName>
        <fullName evidence="6">Lactate dehydrogenase</fullName>
    </submittedName>
</protein>
<name>A0ABX9KJ60_9FUSO</name>
<evidence type="ECO:0000313" key="7">
    <source>
        <dbReference type="Proteomes" id="UP000263486"/>
    </source>
</evidence>
<feature type="domain" description="D-isomer specific 2-hydroxyacid dehydrogenase catalytic" evidence="4">
    <location>
        <begin position="7"/>
        <end position="325"/>
    </location>
</feature>
<accession>A0ABX9KJ60</accession>
<keyword evidence="7" id="KW-1185">Reference proteome</keyword>
<dbReference type="EMBL" id="QUAJ01000006">
    <property type="protein sequence ID" value="REI42125.1"/>
    <property type="molecule type" value="Genomic_DNA"/>
</dbReference>
<feature type="domain" description="D-isomer specific 2-hydroxyacid dehydrogenase NAD-binding" evidence="5">
    <location>
        <begin position="110"/>
        <end position="293"/>
    </location>
</feature>
<evidence type="ECO:0000256" key="2">
    <source>
        <dbReference type="ARBA" id="ARBA00023027"/>
    </source>
</evidence>
<dbReference type="PANTHER" id="PTHR43026">
    <property type="entry name" value="2-HYDROXYACID DEHYDROGENASE HOMOLOG 1-RELATED"/>
    <property type="match status" value="1"/>
</dbReference>
<dbReference type="SUPFAM" id="SSF51735">
    <property type="entry name" value="NAD(P)-binding Rossmann-fold domains"/>
    <property type="match status" value="1"/>
</dbReference>
<dbReference type="Pfam" id="PF00389">
    <property type="entry name" value="2-Hacid_dh"/>
    <property type="match status" value="1"/>
</dbReference>
<dbReference type="SUPFAM" id="SSF52283">
    <property type="entry name" value="Formate/glycerate dehydrogenase catalytic domain-like"/>
    <property type="match status" value="1"/>
</dbReference>
<sequence length="325" mass="35794">MKVVAYSVREDELEAFNRFADLYNIELKIVKKGVSSSNLDESLGYEYLSFVGSCDLGKENLEVLKKNGIKFIASRSIGYDNVDLDIATKLKIKVSNSSYSPYSVAEFTVMSMMNLLRYLPLAIKKVGINDFSLKGLKGRELQNQIIGVIGTGKIGKTVIKCLSGFGCKVIAYDPFPSHLENIEYVSLEELKKRSDIITLHIPMTGENRHMIDSKFLSSAKDGVLIINTARGELIHTKDLVAGLKSGKVGGAALDVLEGEDGIIFRDCSRRQIDNDSLVILKNMPNVQITPHQAFFTHQAVSDMVEVSLKNLLEFSSTGDAGNSVN</sequence>
<dbReference type="InterPro" id="IPR058205">
    <property type="entry name" value="D-LDH-like"/>
</dbReference>
<evidence type="ECO:0000256" key="3">
    <source>
        <dbReference type="RuleBase" id="RU003719"/>
    </source>
</evidence>
<evidence type="ECO:0000259" key="5">
    <source>
        <dbReference type="Pfam" id="PF02826"/>
    </source>
</evidence>
<gene>
    <name evidence="6" type="ORF">DYH56_04865</name>
</gene>
<proteinExistence type="inferred from homology"/>
<comment type="similarity">
    <text evidence="1 3">Belongs to the D-isomer specific 2-hydroxyacid dehydrogenase family.</text>
</comment>
<keyword evidence="3" id="KW-0560">Oxidoreductase</keyword>
<evidence type="ECO:0000256" key="1">
    <source>
        <dbReference type="ARBA" id="ARBA00005854"/>
    </source>
</evidence>